<name>A0A6A7K8J5_9FIRM</name>
<accession>A0A6A7K8J5</accession>
<gene>
    <name evidence="2" type="ORF">GC105_07905</name>
</gene>
<protein>
    <submittedName>
        <fullName evidence="2">Branched-chain amino acid transporter AzlD</fullName>
    </submittedName>
</protein>
<sequence>MLTNSNLIITIIIMATTTFFTRLVPFIIFPSNKETPKYILYLGDVLPYSIIGMLIIYCLKNISLLTFPYGMGEIIAILFVIIVHVWKKNTLLSICGGTILYMFLVQTIFI</sequence>
<keyword evidence="1" id="KW-0472">Membrane</keyword>
<feature type="transmembrane region" description="Helical" evidence="1">
    <location>
        <begin position="7"/>
        <end position="28"/>
    </location>
</feature>
<keyword evidence="1" id="KW-0812">Transmembrane</keyword>
<evidence type="ECO:0000313" key="3">
    <source>
        <dbReference type="Proteomes" id="UP000440004"/>
    </source>
</evidence>
<evidence type="ECO:0000313" key="2">
    <source>
        <dbReference type="EMBL" id="MPW25712.1"/>
    </source>
</evidence>
<keyword evidence="3" id="KW-1185">Reference proteome</keyword>
<dbReference type="Proteomes" id="UP000440004">
    <property type="component" value="Unassembled WGS sequence"/>
</dbReference>
<proteinExistence type="predicted"/>
<dbReference type="AlphaFoldDB" id="A0A6A7K8J5"/>
<feature type="transmembrane region" description="Helical" evidence="1">
    <location>
        <begin position="91"/>
        <end position="109"/>
    </location>
</feature>
<reference evidence="2 3" key="1">
    <citation type="submission" date="2019-10" db="EMBL/GenBank/DDBJ databases">
        <title>Alkalibaculum tamaniensis sp.nov., a new alkaliphilic acetogen, isolated on methoxylated aromatics from a mud volcano.</title>
        <authorList>
            <person name="Khomyakova M.A."/>
            <person name="Merkel A.Y."/>
            <person name="Bonch-Osmolovskaya E.A."/>
            <person name="Slobodkin A.I."/>
        </authorList>
    </citation>
    <scope>NUCLEOTIDE SEQUENCE [LARGE SCALE GENOMIC DNA]</scope>
    <source>
        <strain evidence="2 3">M08DMB</strain>
    </source>
</reference>
<dbReference type="Pfam" id="PF05437">
    <property type="entry name" value="AzlD"/>
    <property type="match status" value="1"/>
</dbReference>
<dbReference type="EMBL" id="WHNX01000010">
    <property type="protein sequence ID" value="MPW25712.1"/>
    <property type="molecule type" value="Genomic_DNA"/>
</dbReference>
<dbReference type="RefSeq" id="WP_152803452.1">
    <property type="nucleotide sequence ID" value="NZ_WHNX01000010.1"/>
</dbReference>
<organism evidence="2 3">
    <name type="scientific">Alkalibaculum sporogenes</name>
    <dbReference type="NCBI Taxonomy" id="2655001"/>
    <lineage>
        <taxon>Bacteria</taxon>
        <taxon>Bacillati</taxon>
        <taxon>Bacillota</taxon>
        <taxon>Clostridia</taxon>
        <taxon>Eubacteriales</taxon>
        <taxon>Eubacteriaceae</taxon>
        <taxon>Alkalibaculum</taxon>
    </lineage>
</organism>
<keyword evidence="1" id="KW-1133">Transmembrane helix</keyword>
<evidence type="ECO:0000256" key="1">
    <source>
        <dbReference type="SAM" id="Phobius"/>
    </source>
</evidence>
<feature type="transmembrane region" description="Helical" evidence="1">
    <location>
        <begin position="40"/>
        <end position="59"/>
    </location>
</feature>
<feature type="transmembrane region" description="Helical" evidence="1">
    <location>
        <begin position="66"/>
        <end position="85"/>
    </location>
</feature>
<dbReference type="InterPro" id="IPR008407">
    <property type="entry name" value="Brnchd-chn_aa_trnsp_AzlD"/>
</dbReference>
<dbReference type="PIRSF" id="PIRSF003203">
    <property type="entry name" value="AzlD"/>
    <property type="match status" value="1"/>
</dbReference>
<comment type="caution">
    <text evidence="2">The sequence shown here is derived from an EMBL/GenBank/DDBJ whole genome shotgun (WGS) entry which is preliminary data.</text>
</comment>